<dbReference type="PANTHER" id="PTHR31528">
    <property type="entry name" value="4-AMINO-5-HYDROXYMETHYL-2-METHYLPYRIMIDINE PHOSPHATE SYNTHASE THI11-RELATED"/>
    <property type="match status" value="1"/>
</dbReference>
<dbReference type="PANTHER" id="PTHR31528:SF1">
    <property type="entry name" value="4-AMINO-5-HYDROXYMETHYL-2-METHYLPYRIMIDINE PHOSPHATE SYNTHASE THI11-RELATED"/>
    <property type="match status" value="1"/>
</dbReference>
<keyword evidence="9" id="KW-0408">Iron</keyword>
<evidence type="ECO:0000256" key="10">
    <source>
        <dbReference type="ARBA" id="ARBA00033171"/>
    </source>
</evidence>
<dbReference type="InterPro" id="IPR006311">
    <property type="entry name" value="TAT_signal"/>
</dbReference>
<dbReference type="GO" id="GO:0009228">
    <property type="term" value="P:thiamine biosynthetic process"/>
    <property type="evidence" value="ECO:0007669"/>
    <property type="project" value="UniProtKB-KW"/>
</dbReference>
<comment type="caution">
    <text evidence="13">The sequence shown here is derived from an EMBL/GenBank/DDBJ whole genome shotgun (WGS) entry which is preliminary data.</text>
</comment>
<comment type="function">
    <text evidence="1">Responsible for the formation of the pyrimidine heterocycle in the thiamine biosynthesis pathway. Catalyzes the formation of hydroxymethylpyrimidine phosphate (HMP-P) from histidine and pyridoxal phosphate (PLP). The protein uses PLP and the active site histidine to form HMP-P, generating an inactive enzyme. The enzyme can only undergo a single turnover, which suggests it is a suicide enzyme.</text>
</comment>
<gene>
    <name evidence="13" type="ORF">MOST_07160</name>
</gene>
<keyword evidence="7" id="KW-0663">Pyridoxal phosphate</keyword>
<evidence type="ECO:0000256" key="11">
    <source>
        <dbReference type="ARBA" id="ARBA00048179"/>
    </source>
</evidence>
<keyword evidence="6" id="KW-0479">Metal-binding</keyword>
<evidence type="ECO:0000259" key="12">
    <source>
        <dbReference type="Pfam" id="PF09084"/>
    </source>
</evidence>
<keyword evidence="14" id="KW-1185">Reference proteome</keyword>
<evidence type="ECO:0000256" key="4">
    <source>
        <dbReference type="ARBA" id="ARBA00011738"/>
    </source>
</evidence>
<protein>
    <recommendedName>
        <fullName evidence="10">Thiamine pyrimidine synthase</fullName>
    </recommendedName>
</protein>
<dbReference type="RefSeq" id="WP_054937358.1">
    <property type="nucleotide sequence ID" value="NZ_PVXL01000023.1"/>
</dbReference>
<dbReference type="GO" id="GO:0016740">
    <property type="term" value="F:transferase activity"/>
    <property type="evidence" value="ECO:0007669"/>
    <property type="project" value="UniProtKB-KW"/>
</dbReference>
<keyword evidence="5" id="KW-0808">Transferase</keyword>
<dbReference type="PROSITE" id="PS51318">
    <property type="entry name" value="TAT"/>
    <property type="match status" value="1"/>
</dbReference>
<dbReference type="Pfam" id="PF09084">
    <property type="entry name" value="NMT1"/>
    <property type="match status" value="1"/>
</dbReference>
<evidence type="ECO:0000256" key="6">
    <source>
        <dbReference type="ARBA" id="ARBA00022723"/>
    </source>
</evidence>
<name>A0A9X7P746_9FIRM</name>
<organism evidence="13 14">
    <name type="scientific">Neomoorella stamsii</name>
    <dbReference type="NCBI Taxonomy" id="1266720"/>
    <lineage>
        <taxon>Bacteria</taxon>
        <taxon>Bacillati</taxon>
        <taxon>Bacillota</taxon>
        <taxon>Clostridia</taxon>
        <taxon>Neomoorellales</taxon>
        <taxon>Neomoorellaceae</taxon>
        <taxon>Neomoorella</taxon>
    </lineage>
</organism>
<dbReference type="InterPro" id="IPR015168">
    <property type="entry name" value="SsuA/THI5"/>
</dbReference>
<evidence type="ECO:0000256" key="5">
    <source>
        <dbReference type="ARBA" id="ARBA00022679"/>
    </source>
</evidence>
<dbReference type="Proteomes" id="UP000239430">
    <property type="component" value="Unassembled WGS sequence"/>
</dbReference>
<dbReference type="EMBL" id="PVXL01000023">
    <property type="protein sequence ID" value="PRR76095.1"/>
    <property type="molecule type" value="Genomic_DNA"/>
</dbReference>
<evidence type="ECO:0000313" key="14">
    <source>
        <dbReference type="Proteomes" id="UP000239430"/>
    </source>
</evidence>
<dbReference type="SUPFAM" id="SSF53850">
    <property type="entry name" value="Periplasmic binding protein-like II"/>
    <property type="match status" value="1"/>
</dbReference>
<dbReference type="Gene3D" id="3.40.190.10">
    <property type="entry name" value="Periplasmic binding protein-like II"/>
    <property type="match status" value="2"/>
</dbReference>
<comment type="subunit">
    <text evidence="4">Homodimer.</text>
</comment>
<evidence type="ECO:0000256" key="7">
    <source>
        <dbReference type="ARBA" id="ARBA00022898"/>
    </source>
</evidence>
<dbReference type="AlphaFoldDB" id="A0A9X7P746"/>
<comment type="catalytic activity">
    <reaction evidence="11">
        <text>N(6)-(pyridoxal phosphate)-L-lysyl-[4-amino-5-hydroxymethyl-2-methylpyrimidine phosphate synthase] + L-histidyl-[4-amino-5-hydroxymethyl-2-methylpyrimidine phosphate synthase] + 2 Fe(3+) + 4 H2O = L-lysyl-[4-amino-5-hydroxymethyl-2-methylpyrimidine phosphate synthase] + (2S)-2-amino-5-hydroxy-4-oxopentanoyl-[4-amino-5-hydroxymethyl-2-methylpyrimidine phosphate synthase] + 4-amino-2-methyl-5-(phosphooxymethyl)pyrimidine + 3-oxopropanoate + 2 Fe(2+) + 2 H(+)</text>
        <dbReference type="Rhea" id="RHEA:65756"/>
        <dbReference type="Rhea" id="RHEA-COMP:16892"/>
        <dbReference type="Rhea" id="RHEA-COMP:16893"/>
        <dbReference type="Rhea" id="RHEA-COMP:16894"/>
        <dbReference type="Rhea" id="RHEA-COMP:16895"/>
        <dbReference type="ChEBI" id="CHEBI:15377"/>
        <dbReference type="ChEBI" id="CHEBI:15378"/>
        <dbReference type="ChEBI" id="CHEBI:29033"/>
        <dbReference type="ChEBI" id="CHEBI:29034"/>
        <dbReference type="ChEBI" id="CHEBI:29969"/>
        <dbReference type="ChEBI" id="CHEBI:29979"/>
        <dbReference type="ChEBI" id="CHEBI:33190"/>
        <dbReference type="ChEBI" id="CHEBI:58354"/>
        <dbReference type="ChEBI" id="CHEBI:143915"/>
        <dbReference type="ChEBI" id="CHEBI:157692"/>
    </reaction>
    <physiologicalReaction direction="left-to-right" evidence="11">
        <dbReference type="Rhea" id="RHEA:65757"/>
    </physiologicalReaction>
</comment>
<evidence type="ECO:0000313" key="13">
    <source>
        <dbReference type="EMBL" id="PRR76095.1"/>
    </source>
</evidence>
<reference evidence="13 14" key="1">
    <citation type="submission" date="2018-03" db="EMBL/GenBank/DDBJ databases">
        <title>Genome sequence of Moorella stamsii DSM 26217.</title>
        <authorList>
            <person name="Poehlein A."/>
            <person name="Daniel R."/>
        </authorList>
    </citation>
    <scope>NUCLEOTIDE SEQUENCE [LARGE SCALE GENOMIC DNA]</scope>
    <source>
        <strain evidence="14">DSM 26217</strain>
    </source>
</reference>
<feature type="domain" description="SsuA/THI5-like" evidence="12">
    <location>
        <begin position="74"/>
        <end position="281"/>
    </location>
</feature>
<comment type="pathway">
    <text evidence="2">Cofactor biosynthesis; thiamine diphosphate biosynthesis.</text>
</comment>
<proteinExistence type="inferred from homology"/>
<dbReference type="InterPro" id="IPR027939">
    <property type="entry name" value="NMT1/THI5"/>
</dbReference>
<sequence>MAKLDKITFLDASLSRRDFLRHSIYMGALLAGGSTLAGLLAGCGTTAPTSPTSSGSSKSIEQIKIQLNWVKDVESAGMWAAMEKGYYKEEGLEVEVVPGGPQVDPTTVVAGGGYLLGRAANTTNHVKARLQGVPVKSFATTFQRIPSGLMSLAKNPVKSVKDAVGKRIGLQTGARGAWAVILRKAGLTEDQMQIVNVGVDPTPLATGQVDAYWCYVTNQPLALKAKGIDVYVLPAEEMGYVAYGDFFFTTEDILKNQKDLVIRWLRATIRGFEYNEKHPEEIARLTVEKYGAPGLKVEHQIEVNKAQIPLMKSPLTEKKGLCWMESSVWQQAVTDLLATGQIDKPISVDELMTLEILDKVYNGKNYIPI</sequence>
<accession>A0A9X7P746</accession>
<keyword evidence="8" id="KW-0784">Thiamine biosynthesis</keyword>
<evidence type="ECO:0000256" key="1">
    <source>
        <dbReference type="ARBA" id="ARBA00003469"/>
    </source>
</evidence>
<dbReference type="GO" id="GO:0046872">
    <property type="term" value="F:metal ion binding"/>
    <property type="evidence" value="ECO:0007669"/>
    <property type="project" value="UniProtKB-KW"/>
</dbReference>
<evidence type="ECO:0000256" key="2">
    <source>
        <dbReference type="ARBA" id="ARBA00004948"/>
    </source>
</evidence>
<evidence type="ECO:0000256" key="3">
    <source>
        <dbReference type="ARBA" id="ARBA00009406"/>
    </source>
</evidence>
<evidence type="ECO:0000256" key="9">
    <source>
        <dbReference type="ARBA" id="ARBA00023004"/>
    </source>
</evidence>
<evidence type="ECO:0000256" key="8">
    <source>
        <dbReference type="ARBA" id="ARBA00022977"/>
    </source>
</evidence>
<comment type="similarity">
    <text evidence="3">Belongs to the NMT1/THI5 family.</text>
</comment>